<sequence length="69" mass="7846">MYLSMGLARLSIEYGSSLMDMSVETRKRVLDELDGEMGDPPTPKKQFVESTDILEKVEEAILEWPPVDK</sequence>
<dbReference type="Proteomes" id="UP001497516">
    <property type="component" value="Chromosome 1"/>
</dbReference>
<dbReference type="EMBL" id="OZ034813">
    <property type="protein sequence ID" value="CAL1353555.1"/>
    <property type="molecule type" value="Genomic_DNA"/>
</dbReference>
<accession>A0AAV2CCR6</accession>
<organism evidence="1 2">
    <name type="scientific">Linum trigynum</name>
    <dbReference type="NCBI Taxonomy" id="586398"/>
    <lineage>
        <taxon>Eukaryota</taxon>
        <taxon>Viridiplantae</taxon>
        <taxon>Streptophyta</taxon>
        <taxon>Embryophyta</taxon>
        <taxon>Tracheophyta</taxon>
        <taxon>Spermatophyta</taxon>
        <taxon>Magnoliopsida</taxon>
        <taxon>eudicotyledons</taxon>
        <taxon>Gunneridae</taxon>
        <taxon>Pentapetalae</taxon>
        <taxon>rosids</taxon>
        <taxon>fabids</taxon>
        <taxon>Malpighiales</taxon>
        <taxon>Linaceae</taxon>
        <taxon>Linum</taxon>
    </lineage>
</organism>
<reference evidence="1 2" key="1">
    <citation type="submission" date="2024-04" db="EMBL/GenBank/DDBJ databases">
        <authorList>
            <person name="Fracassetti M."/>
        </authorList>
    </citation>
    <scope>NUCLEOTIDE SEQUENCE [LARGE SCALE GENOMIC DNA]</scope>
</reference>
<name>A0AAV2CCR6_9ROSI</name>
<proteinExistence type="predicted"/>
<gene>
    <name evidence="1" type="ORF">LTRI10_LOCUS1451</name>
</gene>
<protein>
    <submittedName>
        <fullName evidence="1">Uncharacterized protein</fullName>
    </submittedName>
</protein>
<evidence type="ECO:0000313" key="1">
    <source>
        <dbReference type="EMBL" id="CAL1353555.1"/>
    </source>
</evidence>
<evidence type="ECO:0000313" key="2">
    <source>
        <dbReference type="Proteomes" id="UP001497516"/>
    </source>
</evidence>
<keyword evidence="2" id="KW-1185">Reference proteome</keyword>
<dbReference type="AlphaFoldDB" id="A0AAV2CCR6"/>